<evidence type="ECO:0000313" key="3">
    <source>
        <dbReference type="EMBL" id="MBS9522695.1"/>
    </source>
</evidence>
<dbReference type="PROSITE" id="PS51353">
    <property type="entry name" value="ARSC"/>
    <property type="match status" value="1"/>
</dbReference>
<dbReference type="RefSeq" id="WP_213943586.1">
    <property type="nucleotide sequence ID" value="NZ_JAHCMY010000001.1"/>
</dbReference>
<dbReference type="Gene3D" id="3.40.30.10">
    <property type="entry name" value="Glutaredoxin"/>
    <property type="match status" value="1"/>
</dbReference>
<reference evidence="3 4" key="1">
    <citation type="submission" date="2021-05" db="EMBL/GenBank/DDBJ databases">
        <authorList>
            <person name="Zhang Z.D."/>
            <person name="Osman G."/>
        </authorList>
    </citation>
    <scope>NUCLEOTIDE SEQUENCE [LARGE SCALE GENOMIC DNA]</scope>
    <source>
        <strain evidence="3 4">KCTC 32217</strain>
    </source>
</reference>
<dbReference type="Proteomes" id="UP001319104">
    <property type="component" value="Unassembled WGS sequence"/>
</dbReference>
<gene>
    <name evidence="3" type="ORF">KI659_01590</name>
</gene>
<dbReference type="PANTHER" id="PTHR30041:SF8">
    <property type="entry name" value="PROTEIN YFFB"/>
    <property type="match status" value="1"/>
</dbReference>
<dbReference type="PANTHER" id="PTHR30041">
    <property type="entry name" value="ARSENATE REDUCTASE"/>
    <property type="match status" value="1"/>
</dbReference>
<dbReference type="InterPro" id="IPR006504">
    <property type="entry name" value="Tscrpt_reg_Spx/MgsR"/>
</dbReference>
<proteinExistence type="inferred from homology"/>
<evidence type="ECO:0000313" key="4">
    <source>
        <dbReference type="Proteomes" id="UP001319104"/>
    </source>
</evidence>
<evidence type="ECO:0000256" key="2">
    <source>
        <dbReference type="PROSITE-ProRule" id="PRU01282"/>
    </source>
</evidence>
<dbReference type="InterPro" id="IPR036249">
    <property type="entry name" value="Thioredoxin-like_sf"/>
</dbReference>
<protein>
    <submittedName>
        <fullName evidence="3">Spx/MgsR family RNA polymerase-binding regulatory protein</fullName>
    </submittedName>
</protein>
<keyword evidence="4" id="KW-1185">Reference proteome</keyword>
<dbReference type="AlphaFoldDB" id="A0AAP2G2U1"/>
<comment type="caution">
    <text evidence="3">The sequence shown here is derived from an EMBL/GenBank/DDBJ whole genome shotgun (WGS) entry which is preliminary data.</text>
</comment>
<comment type="similarity">
    <text evidence="1 2">Belongs to the ArsC family.</text>
</comment>
<dbReference type="InterPro" id="IPR006660">
    <property type="entry name" value="Arsenate_reductase-like"/>
</dbReference>
<dbReference type="Pfam" id="PF03960">
    <property type="entry name" value="ArsC"/>
    <property type="match status" value="1"/>
</dbReference>
<dbReference type="EMBL" id="JAHCMY010000001">
    <property type="protein sequence ID" value="MBS9522695.1"/>
    <property type="molecule type" value="Genomic_DNA"/>
</dbReference>
<organism evidence="3 4">
    <name type="scientific">Litoribacter ruber</name>
    <dbReference type="NCBI Taxonomy" id="702568"/>
    <lineage>
        <taxon>Bacteria</taxon>
        <taxon>Pseudomonadati</taxon>
        <taxon>Bacteroidota</taxon>
        <taxon>Cytophagia</taxon>
        <taxon>Cytophagales</taxon>
        <taxon>Cyclobacteriaceae</taxon>
        <taxon>Litoribacter</taxon>
    </lineage>
</organism>
<accession>A0AAP2G2U1</accession>
<sequence length="118" mass="13304">MIKIYGIKNCDTIKKTLKMLDSEEIGYVFHDYKKQTPSRELLSEMIQALGLDTVVNKRGTTFRKLDESQKGALDSQESAIPVLKENSSMIKRPIIQLENGTWIAGYDASLPEQVKGAR</sequence>
<evidence type="ECO:0000256" key="1">
    <source>
        <dbReference type="ARBA" id="ARBA00007198"/>
    </source>
</evidence>
<name>A0AAP2G2U1_9BACT</name>
<dbReference type="SUPFAM" id="SSF52833">
    <property type="entry name" value="Thioredoxin-like"/>
    <property type="match status" value="1"/>
</dbReference>
<dbReference type="NCBIfam" id="TIGR01617">
    <property type="entry name" value="arsC_related"/>
    <property type="match status" value="1"/>
</dbReference>